<dbReference type="InterPro" id="IPR050268">
    <property type="entry name" value="NADH-dep_flavin_reductase"/>
</dbReference>
<dbReference type="SUPFAM" id="SSF46785">
    <property type="entry name" value="Winged helix' DNA-binding domain"/>
    <property type="match status" value="1"/>
</dbReference>
<organism evidence="4 5">
    <name type="scientific">Pseudomonas poae</name>
    <dbReference type="NCBI Taxonomy" id="200451"/>
    <lineage>
        <taxon>Bacteria</taxon>
        <taxon>Pseudomonadati</taxon>
        <taxon>Pseudomonadota</taxon>
        <taxon>Gammaproteobacteria</taxon>
        <taxon>Pseudomonadales</taxon>
        <taxon>Pseudomonadaceae</taxon>
        <taxon>Pseudomonas</taxon>
    </lineage>
</organism>
<comment type="caution">
    <text evidence="4">The sequence shown here is derived from an EMBL/GenBank/DDBJ whole genome shotgun (WGS) entry which is preliminary data.</text>
</comment>
<dbReference type="InterPro" id="IPR036390">
    <property type="entry name" value="WH_DNA-bd_sf"/>
</dbReference>
<dbReference type="Proteomes" id="UP000284656">
    <property type="component" value="Unassembled WGS sequence"/>
</dbReference>
<dbReference type="PANTHER" id="PTHR30466">
    <property type="entry name" value="FLAVIN REDUCTASE"/>
    <property type="match status" value="1"/>
</dbReference>
<reference evidence="4 5" key="1">
    <citation type="submission" date="2016-10" db="EMBL/GenBank/DDBJ databases">
        <title>Comparative genome analysis of multiple Pseudomonas spp. focuses on biocontrol and plant growth promoting traits.</title>
        <authorList>
            <person name="Tao X.-Y."/>
            <person name="Taylor C.G."/>
        </authorList>
    </citation>
    <scope>NUCLEOTIDE SEQUENCE [LARGE SCALE GENOMIC DNA]</scope>
    <source>
        <strain evidence="4 5">29G9</strain>
    </source>
</reference>
<dbReference type="InterPro" id="IPR012349">
    <property type="entry name" value="Split_barrel_FMN-bd"/>
</dbReference>
<dbReference type="RefSeq" id="WP_123718322.1">
    <property type="nucleotide sequence ID" value="NZ_MOAY01000081.1"/>
</dbReference>
<dbReference type="GO" id="GO:0010181">
    <property type="term" value="F:FMN binding"/>
    <property type="evidence" value="ECO:0007669"/>
    <property type="project" value="InterPro"/>
</dbReference>
<protein>
    <recommendedName>
        <fullName evidence="3">Flavin reductase like domain-containing protein</fullName>
    </recommendedName>
</protein>
<dbReference type="Gene3D" id="2.30.110.10">
    <property type="entry name" value="Electron Transport, Fmn-binding Protein, Chain A"/>
    <property type="match status" value="1"/>
</dbReference>
<dbReference type="SMART" id="SM00903">
    <property type="entry name" value="Flavin_Reduct"/>
    <property type="match status" value="1"/>
</dbReference>
<dbReference type="InterPro" id="IPR036388">
    <property type="entry name" value="WH-like_DNA-bd_sf"/>
</dbReference>
<dbReference type="InterPro" id="IPR002563">
    <property type="entry name" value="Flavin_Rdtase-like_dom"/>
</dbReference>
<dbReference type="EMBL" id="MOAY01000081">
    <property type="protein sequence ID" value="ROM33938.1"/>
    <property type="molecule type" value="Genomic_DNA"/>
</dbReference>
<dbReference type="AlphaFoldDB" id="A0A423ERI7"/>
<gene>
    <name evidence="4" type="ORF">BK648_24570</name>
</gene>
<keyword evidence="2" id="KW-0560">Oxidoreductase</keyword>
<sequence>MSSPVAFDSINFRNALGSFATGVTIVTTRDAQGQDIGLTANSFNSVSLSPPMVLWSLAKTSKALDAFMDGDSFAVHILSSSQQDLSSRFAKSGTDKFAGLELRRGRDDVPLLDGCTACFQCKTTFRYEGGDHMIFVGEVLSFDNNVLPPLVFHSGAYKLVMDKHAAQKNAGENDGSFSKNFLGYLLGSAFQKIYTGIRVELAQDGLTEDDYLILSILGIGDNRCISEVDSLLQLSGRRVTPETVNNLTARGLLHSAPDADGEVCIQLTDEGRQLQIRLMAVAKAGEADLEGELDESEVVLLKSLLKRLVRGSDATARLLWRDEAKRA</sequence>
<evidence type="ECO:0000256" key="1">
    <source>
        <dbReference type="ARBA" id="ARBA00008898"/>
    </source>
</evidence>
<dbReference type="SUPFAM" id="SSF50475">
    <property type="entry name" value="FMN-binding split barrel"/>
    <property type="match status" value="1"/>
</dbReference>
<feature type="domain" description="Flavin reductase like" evidence="3">
    <location>
        <begin position="16"/>
        <end position="159"/>
    </location>
</feature>
<dbReference type="PANTHER" id="PTHR30466:SF11">
    <property type="entry name" value="FLAVIN-DEPENDENT MONOOXYGENASE, REDUCTASE SUBUNIT HSAB"/>
    <property type="match status" value="1"/>
</dbReference>
<evidence type="ECO:0000313" key="5">
    <source>
        <dbReference type="Proteomes" id="UP000284656"/>
    </source>
</evidence>
<evidence type="ECO:0000313" key="4">
    <source>
        <dbReference type="EMBL" id="ROM33938.1"/>
    </source>
</evidence>
<name>A0A423ERI7_9PSED</name>
<dbReference type="Pfam" id="PF01613">
    <property type="entry name" value="Flavin_Reduct"/>
    <property type="match status" value="1"/>
</dbReference>
<accession>A0A423ERI7</accession>
<dbReference type="Gene3D" id="1.10.10.10">
    <property type="entry name" value="Winged helix-like DNA-binding domain superfamily/Winged helix DNA-binding domain"/>
    <property type="match status" value="1"/>
</dbReference>
<dbReference type="GO" id="GO:0042602">
    <property type="term" value="F:riboflavin reductase (NADPH) activity"/>
    <property type="evidence" value="ECO:0007669"/>
    <property type="project" value="TreeGrafter"/>
</dbReference>
<proteinExistence type="inferred from homology"/>
<evidence type="ECO:0000256" key="2">
    <source>
        <dbReference type="ARBA" id="ARBA00023002"/>
    </source>
</evidence>
<evidence type="ECO:0000259" key="3">
    <source>
        <dbReference type="SMART" id="SM00903"/>
    </source>
</evidence>
<comment type="similarity">
    <text evidence="1">Belongs to the non-flavoprotein flavin reductase family.</text>
</comment>